<dbReference type="AlphaFoldDB" id="A0AAD6GAG7"/>
<dbReference type="PANTHER" id="PTHR45348">
    <property type="entry name" value="HYPOTHETICAL OXIDOREDUCTASE (EUROFUNG)"/>
    <property type="match status" value="1"/>
</dbReference>
<organism evidence="3 4">
    <name type="scientific">Penicillium frequentans</name>
    <dbReference type="NCBI Taxonomy" id="3151616"/>
    <lineage>
        <taxon>Eukaryota</taxon>
        <taxon>Fungi</taxon>
        <taxon>Dikarya</taxon>
        <taxon>Ascomycota</taxon>
        <taxon>Pezizomycotina</taxon>
        <taxon>Eurotiomycetes</taxon>
        <taxon>Eurotiomycetidae</taxon>
        <taxon>Eurotiales</taxon>
        <taxon>Aspergillaceae</taxon>
        <taxon>Penicillium</taxon>
    </lineage>
</organism>
<comment type="caution">
    <text evidence="3">The sequence shown here is derived from an EMBL/GenBank/DDBJ whole genome shotgun (WGS) entry which is preliminary data.</text>
</comment>
<reference evidence="3 4" key="1">
    <citation type="journal article" date="2023" name="IMA Fungus">
        <title>Comparative genomic study of the Penicillium genus elucidates a diverse pangenome and 15 lateral gene transfer events.</title>
        <authorList>
            <person name="Petersen C."/>
            <person name="Sorensen T."/>
            <person name="Nielsen M.R."/>
            <person name="Sondergaard T.E."/>
            <person name="Sorensen J.L."/>
            <person name="Fitzpatrick D.A."/>
            <person name="Frisvad J.C."/>
            <person name="Nielsen K.L."/>
        </authorList>
    </citation>
    <scope>NUCLEOTIDE SEQUENCE [LARGE SCALE GENOMIC DNA]</scope>
    <source>
        <strain evidence="3 4">IBT 35679</strain>
    </source>
</reference>
<dbReference type="PANTHER" id="PTHR45348:SF6">
    <property type="entry name" value="TRANS-ENOYL REDUCTASE APDC"/>
    <property type="match status" value="1"/>
</dbReference>
<gene>
    <name evidence="3" type="ORF">N7494_011204</name>
</gene>
<dbReference type="Proteomes" id="UP001220324">
    <property type="component" value="Unassembled WGS sequence"/>
</dbReference>
<name>A0AAD6GAG7_9EURO</name>
<dbReference type="Gene3D" id="3.90.180.10">
    <property type="entry name" value="Medium-chain alcohol dehydrogenases, catalytic domain"/>
    <property type="match status" value="1"/>
</dbReference>
<dbReference type="GO" id="GO:0016651">
    <property type="term" value="F:oxidoreductase activity, acting on NAD(P)H"/>
    <property type="evidence" value="ECO:0007669"/>
    <property type="project" value="InterPro"/>
</dbReference>
<proteinExistence type="predicted"/>
<evidence type="ECO:0000313" key="3">
    <source>
        <dbReference type="EMBL" id="KAJ5524554.1"/>
    </source>
</evidence>
<dbReference type="InterPro" id="IPR047122">
    <property type="entry name" value="Trans-enoyl_RdTase-like"/>
</dbReference>
<dbReference type="Gene3D" id="3.40.50.720">
    <property type="entry name" value="NAD(P)-binding Rossmann-like Domain"/>
    <property type="match status" value="1"/>
</dbReference>
<accession>A0AAD6GAG7</accession>
<protein>
    <submittedName>
        <fullName evidence="3">Uncharacterized protein</fullName>
    </submittedName>
</protein>
<sequence>MVESYGAIKAFDYHSASCGMAIRAFTKDLLCCYGRSRGKYVALEPPATRITARKDVQTDWVMALTIFGKPVDLKGPFGRDAVPGDYQWASEWYELTGKLVEEGLLRPHPTSVQPGGWEGIMEGIEQLRCGQVRGKKFVYAVGE</sequence>
<keyword evidence="2" id="KW-0560">Oxidoreductase</keyword>
<evidence type="ECO:0000256" key="1">
    <source>
        <dbReference type="ARBA" id="ARBA00022857"/>
    </source>
</evidence>
<keyword evidence="4" id="KW-1185">Reference proteome</keyword>
<keyword evidence="1" id="KW-0521">NADP</keyword>
<evidence type="ECO:0000313" key="4">
    <source>
        <dbReference type="Proteomes" id="UP001220324"/>
    </source>
</evidence>
<dbReference type="EMBL" id="JAQIZZ010000008">
    <property type="protein sequence ID" value="KAJ5524554.1"/>
    <property type="molecule type" value="Genomic_DNA"/>
</dbReference>
<evidence type="ECO:0000256" key="2">
    <source>
        <dbReference type="ARBA" id="ARBA00023002"/>
    </source>
</evidence>